<evidence type="ECO:0000313" key="5">
    <source>
        <dbReference type="EMBL" id="TNJ67060.1"/>
    </source>
</evidence>
<keyword evidence="6" id="KW-1185">Reference proteome</keyword>
<dbReference type="Gene3D" id="1.10.10.60">
    <property type="entry name" value="Homeodomain-like"/>
    <property type="match status" value="1"/>
</dbReference>
<evidence type="ECO:0000256" key="1">
    <source>
        <dbReference type="ARBA" id="ARBA00023015"/>
    </source>
</evidence>
<dbReference type="GO" id="GO:0043565">
    <property type="term" value="F:sequence-specific DNA binding"/>
    <property type="evidence" value="ECO:0007669"/>
    <property type="project" value="InterPro"/>
</dbReference>
<evidence type="ECO:0000256" key="2">
    <source>
        <dbReference type="ARBA" id="ARBA00023125"/>
    </source>
</evidence>
<dbReference type="PRINTS" id="PR00032">
    <property type="entry name" value="HTHARAC"/>
</dbReference>
<reference evidence="5 6" key="1">
    <citation type="submission" date="2019-05" db="EMBL/GenBank/DDBJ databases">
        <title>We sequenced the genome of Paenibacillus hemerocallicola KCTC 33185 for further insight into its adaptation and study the phylogeny of Paenibacillus.</title>
        <authorList>
            <person name="Narsing Rao M.P."/>
        </authorList>
    </citation>
    <scope>NUCLEOTIDE SEQUENCE [LARGE SCALE GENOMIC DNA]</scope>
    <source>
        <strain evidence="5 6">KCTC 33185</strain>
    </source>
</reference>
<dbReference type="GO" id="GO:0003700">
    <property type="term" value="F:DNA-binding transcription factor activity"/>
    <property type="evidence" value="ECO:0007669"/>
    <property type="project" value="InterPro"/>
</dbReference>
<feature type="domain" description="HTH araC/xylS-type" evidence="4">
    <location>
        <begin position="1"/>
        <end position="58"/>
    </location>
</feature>
<dbReference type="InterPro" id="IPR018060">
    <property type="entry name" value="HTH_AraC"/>
</dbReference>
<keyword evidence="2" id="KW-0238">DNA-binding</keyword>
<dbReference type="PROSITE" id="PS01124">
    <property type="entry name" value="HTH_ARAC_FAMILY_2"/>
    <property type="match status" value="1"/>
</dbReference>
<sequence length="62" mass="6984">MIVPLSQFRSAVTKNSGTFCSLLALEQIAEECGFGNVYYFTRVFTKEYGMPPGKYPRIKLQG</sequence>
<comment type="caution">
    <text evidence="5">The sequence shown here is derived from an EMBL/GenBank/DDBJ whole genome shotgun (WGS) entry which is preliminary data.</text>
</comment>
<organism evidence="5 6">
    <name type="scientific">Paenibacillus hemerocallicola</name>
    <dbReference type="NCBI Taxonomy" id="1172614"/>
    <lineage>
        <taxon>Bacteria</taxon>
        <taxon>Bacillati</taxon>
        <taxon>Bacillota</taxon>
        <taxon>Bacilli</taxon>
        <taxon>Bacillales</taxon>
        <taxon>Paenibacillaceae</taxon>
        <taxon>Paenibacillus</taxon>
    </lineage>
</organism>
<protein>
    <submittedName>
        <fullName evidence="5">AraC family transcriptional regulator</fullName>
    </submittedName>
</protein>
<dbReference type="OrthoDB" id="9807321at2"/>
<gene>
    <name evidence="5" type="ORF">FE784_06980</name>
</gene>
<dbReference type="InterPro" id="IPR020449">
    <property type="entry name" value="Tscrpt_reg_AraC-type_HTH"/>
</dbReference>
<keyword evidence="3" id="KW-0804">Transcription</keyword>
<keyword evidence="1" id="KW-0805">Transcription regulation</keyword>
<evidence type="ECO:0000313" key="6">
    <source>
        <dbReference type="Proteomes" id="UP000307943"/>
    </source>
</evidence>
<dbReference type="EMBL" id="VDCQ01000007">
    <property type="protein sequence ID" value="TNJ67060.1"/>
    <property type="molecule type" value="Genomic_DNA"/>
</dbReference>
<evidence type="ECO:0000259" key="4">
    <source>
        <dbReference type="PROSITE" id="PS01124"/>
    </source>
</evidence>
<name>A0A5C4TEY5_9BACL</name>
<dbReference type="InterPro" id="IPR009057">
    <property type="entry name" value="Homeodomain-like_sf"/>
</dbReference>
<dbReference type="SUPFAM" id="SSF46689">
    <property type="entry name" value="Homeodomain-like"/>
    <property type="match status" value="1"/>
</dbReference>
<dbReference type="AlphaFoldDB" id="A0A5C4TEY5"/>
<dbReference type="Proteomes" id="UP000307943">
    <property type="component" value="Unassembled WGS sequence"/>
</dbReference>
<accession>A0A5C4TEY5</accession>
<evidence type="ECO:0000256" key="3">
    <source>
        <dbReference type="ARBA" id="ARBA00023163"/>
    </source>
</evidence>
<dbReference type="Pfam" id="PF00165">
    <property type="entry name" value="HTH_AraC"/>
    <property type="match status" value="1"/>
</dbReference>
<proteinExistence type="predicted"/>